<feature type="compositionally biased region" description="Polar residues" evidence="8">
    <location>
        <begin position="343"/>
        <end position="358"/>
    </location>
</feature>
<comment type="similarity">
    <text evidence="2">Belongs to the GOLPH3/VPS74 family.</text>
</comment>
<feature type="region of interest" description="Disordered" evidence="8">
    <location>
        <begin position="824"/>
        <end position="867"/>
    </location>
</feature>
<dbReference type="GO" id="GO:0007030">
    <property type="term" value="P:Golgi organization"/>
    <property type="evidence" value="ECO:0007669"/>
    <property type="project" value="TreeGrafter"/>
</dbReference>
<sequence>MASSGLTRRRGAGASSSADPTNDEADRVASPAPRNRATDDRAPETSYESGANGHKIAFDPRDLSTSAEREKQPKLTLMEEILLMGLKDKQGYLSFWNDNISYALRGCIVIELAFRGRISMQKDAARRRLPLADRVIEVVDETLTGEVLLDEALKMMKSSEKMSVSSWIDLMSGETWNLMKIGYQLKQVRERLAKGLVDKGILRTEKRNFLLFDMATHPVADGGAKEEIRRRVRTVLTSRTVVLPPSPFLPDGMDFRYLRTIAMLCGAYAANVLENALTTLSHEARERAFSQVDELLAEYSQWPFGKRTGGSGAAVAANLDSVVRDEVNGAKDKELQLEQQQLNGQHSAHVSANNSARSTPVPGPAPGTDNGETTASNAESSDAIRQGKQRAQEAMAAAGVGSVASGHSAANGPASGTPQLSRKRSRDGTQLPVTQAQGGANGIVVTTEHDEIMLDKIIQRDLMYGSHLINQNTRSSELIEEKRREKEFYLGPVQQARKYNPGSIFGRGFAGYGNGTTTDVHGRLPPIIYSALRAPPKGRRAQQLRMTRKDNAQQADQVEQLVPIRLDIELDKLRLRDTFTWNLQEKLISPAMFTDYLLEDLRIPHEVIPEVARQIRLEIEDQTHNYYPHIIVEDGTLEPGRPYTEYKDDEMRIQIKLHITIGRITLVDQFEWDINNPHNSPEEFAKQMAWENALSGEFTTAIAHSIREQSHQYTKSLWLTNHIFDGRPVEDPDVRDAFLPAPIHSSFRPQQSQKDWTPYMYEMSEAELDRTETVMMREHRAQKRQLNRRGGPALPDLKERQRTVRSLFVHTVIPGAVETWETTGIPKTRRTGGRGRRPGARGMDEDIDSSDLESEEETPESPLPVANNIMSAGTARTRDTRVGARRSMLREESIVDDGDRLIVRLRISKARYRAWWDDYRAKKRASEFPLSGYASAPPAVVAQQVAATPKKDNVLTMPVPTPRNLRDSKTPIANGSQRGSSRNVQYDSMGRVDAEHWPDTDDIPPLPPSWLQAGIKNLRGRHPDSDFEALMRPYCLNNATDALHRPDPPLGPGAPPPEGTRIMYAPRIRCNDCPGKVYTTVPGKVEEDFEVHLRNRAHRERVSERVARQGRARRG</sequence>
<evidence type="ECO:0000256" key="1">
    <source>
        <dbReference type="ARBA" id="ARBA00004344"/>
    </source>
</evidence>
<keyword evidence="4" id="KW-0446">Lipid-binding</keyword>
<evidence type="ECO:0000256" key="4">
    <source>
        <dbReference type="ARBA" id="ARBA00023121"/>
    </source>
</evidence>
<accession>A0A6H0XYD5</accession>
<evidence type="ECO:0000256" key="3">
    <source>
        <dbReference type="ARBA" id="ARBA00023034"/>
    </source>
</evidence>
<feature type="compositionally biased region" description="Polar residues" evidence="8">
    <location>
        <begin position="370"/>
        <end position="380"/>
    </location>
</feature>
<proteinExistence type="inferred from homology"/>
<comment type="function">
    <text evidence="6">Phosphatidylinositol-4-phosphate-binding protein that links Golgi membranes to the cytoskeleton and may participate in the tensile force required for vesicle budding from the Golgi. Thereby, may play a role in Golgi membrane trafficking and could indirectly give its flattened shape to the Golgi apparatus. May also bind to the coatomer to regulate Golgi membrane trafficking. May play a role in anterograde transport from the Golgi to the plasma membrane and regulate secretion. Mediates the cis and medial Golgi localization of mannosyltransferases through direct binding of their cytosolic domains. Involved in vacuolar protein sorting.</text>
</comment>
<keyword evidence="3" id="KW-0333">Golgi apparatus</keyword>
<dbReference type="EMBL" id="CP051141">
    <property type="protein sequence ID" value="QIW99628.1"/>
    <property type="molecule type" value="Genomic_DNA"/>
</dbReference>
<dbReference type="Pfam" id="PF05719">
    <property type="entry name" value="GPP34"/>
    <property type="match status" value="1"/>
</dbReference>
<dbReference type="AlphaFoldDB" id="A0A6H0XYD5"/>
<dbReference type="FunFam" id="1.10.3630.10:FF:000002">
    <property type="entry name" value="Vacuolar sorting-associated 74 protein"/>
    <property type="match status" value="1"/>
</dbReference>
<dbReference type="GO" id="GO:0048194">
    <property type="term" value="P:Golgi vesicle budding"/>
    <property type="evidence" value="ECO:0007669"/>
    <property type="project" value="TreeGrafter"/>
</dbReference>
<feature type="compositionally biased region" description="Basic residues" evidence="8">
    <location>
        <begin position="827"/>
        <end position="839"/>
    </location>
</feature>
<dbReference type="Pfam" id="PF04855">
    <property type="entry name" value="SNF5"/>
    <property type="match status" value="1"/>
</dbReference>
<dbReference type="GO" id="GO:0000139">
    <property type="term" value="C:Golgi membrane"/>
    <property type="evidence" value="ECO:0007669"/>
    <property type="project" value="GOC"/>
</dbReference>
<organism evidence="9 10">
    <name type="scientific">Peltaster fructicola</name>
    <dbReference type="NCBI Taxonomy" id="286661"/>
    <lineage>
        <taxon>Eukaryota</taxon>
        <taxon>Fungi</taxon>
        <taxon>Dikarya</taxon>
        <taxon>Ascomycota</taxon>
        <taxon>Pezizomycotina</taxon>
        <taxon>Dothideomycetes</taxon>
        <taxon>Dothideomycetes incertae sedis</taxon>
        <taxon>Peltaster</taxon>
    </lineage>
</organism>
<feature type="compositionally biased region" description="Low complexity" evidence="8">
    <location>
        <begin position="394"/>
        <end position="410"/>
    </location>
</feature>
<evidence type="ECO:0000256" key="5">
    <source>
        <dbReference type="ARBA" id="ARBA00023136"/>
    </source>
</evidence>
<dbReference type="GO" id="GO:0032580">
    <property type="term" value="C:Golgi cisterna membrane"/>
    <property type="evidence" value="ECO:0007669"/>
    <property type="project" value="UniProtKB-SubCell"/>
</dbReference>
<dbReference type="OrthoDB" id="515064at2759"/>
<evidence type="ECO:0000256" key="7">
    <source>
        <dbReference type="ARBA" id="ARBA00073084"/>
    </source>
</evidence>
<dbReference type="Proteomes" id="UP000503462">
    <property type="component" value="Chromosome 3"/>
</dbReference>
<feature type="region of interest" description="Disordered" evidence="8">
    <location>
        <begin position="953"/>
        <end position="984"/>
    </location>
</feature>
<dbReference type="GO" id="GO:0000228">
    <property type="term" value="C:nuclear chromosome"/>
    <property type="evidence" value="ECO:0007669"/>
    <property type="project" value="InterPro"/>
</dbReference>
<dbReference type="InterPro" id="IPR038261">
    <property type="entry name" value="GPP34-like_sf"/>
</dbReference>
<evidence type="ECO:0000256" key="8">
    <source>
        <dbReference type="SAM" id="MobiDB-lite"/>
    </source>
</evidence>
<evidence type="ECO:0000313" key="10">
    <source>
        <dbReference type="Proteomes" id="UP000503462"/>
    </source>
</evidence>
<evidence type="ECO:0000256" key="2">
    <source>
        <dbReference type="ARBA" id="ARBA00007284"/>
    </source>
</evidence>
<dbReference type="GO" id="GO:0006338">
    <property type="term" value="P:chromatin remodeling"/>
    <property type="evidence" value="ECO:0007669"/>
    <property type="project" value="InterPro"/>
</dbReference>
<dbReference type="GO" id="GO:0034067">
    <property type="term" value="P:protein localization to Golgi apparatus"/>
    <property type="evidence" value="ECO:0007669"/>
    <property type="project" value="UniProtKB-ARBA"/>
</dbReference>
<keyword evidence="10" id="KW-1185">Reference proteome</keyword>
<dbReference type="GO" id="GO:0005802">
    <property type="term" value="C:trans-Golgi network"/>
    <property type="evidence" value="ECO:0007669"/>
    <property type="project" value="TreeGrafter"/>
</dbReference>
<dbReference type="PANTHER" id="PTHR12704">
    <property type="entry name" value="TRANS-GOLGI PROTEIN GMX33"/>
    <property type="match status" value="1"/>
</dbReference>
<feature type="region of interest" description="Disordered" evidence="8">
    <location>
        <begin position="340"/>
        <end position="437"/>
    </location>
</feature>
<gene>
    <name evidence="9" type="ORF">AMS68_005146</name>
</gene>
<protein>
    <recommendedName>
        <fullName evidence="7">Vacuolar protein sorting-associated protein 74</fullName>
    </recommendedName>
</protein>
<dbReference type="InterPro" id="IPR008628">
    <property type="entry name" value="GPP34-like"/>
</dbReference>
<feature type="compositionally biased region" description="Polar residues" evidence="8">
    <location>
        <begin position="971"/>
        <end position="984"/>
    </location>
</feature>
<dbReference type="PANTHER" id="PTHR12704:SF2">
    <property type="entry name" value="GOLGI PHOSPHOPROTEIN 3 HOMOLOG SAURON"/>
    <property type="match status" value="1"/>
</dbReference>
<keyword evidence="5" id="KW-0472">Membrane</keyword>
<dbReference type="InterPro" id="IPR006939">
    <property type="entry name" value="SNF5"/>
</dbReference>
<dbReference type="Gene3D" id="1.10.3630.10">
    <property type="entry name" value="yeast vps74-n-term truncation variant domain like"/>
    <property type="match status" value="1"/>
</dbReference>
<dbReference type="GO" id="GO:0005829">
    <property type="term" value="C:cytosol"/>
    <property type="evidence" value="ECO:0007669"/>
    <property type="project" value="TreeGrafter"/>
</dbReference>
<feature type="region of interest" description="Disordered" evidence="8">
    <location>
        <begin position="1"/>
        <end position="71"/>
    </location>
</feature>
<name>A0A6H0XYD5_9PEZI</name>
<dbReference type="GO" id="GO:0043001">
    <property type="term" value="P:Golgi to plasma membrane protein transport"/>
    <property type="evidence" value="ECO:0007669"/>
    <property type="project" value="TreeGrafter"/>
</dbReference>
<dbReference type="GO" id="GO:0006890">
    <property type="term" value="P:retrograde vesicle-mediated transport, Golgi to endoplasmic reticulum"/>
    <property type="evidence" value="ECO:0007669"/>
    <property type="project" value="TreeGrafter"/>
</dbReference>
<feature type="compositionally biased region" description="Acidic residues" evidence="8">
    <location>
        <begin position="845"/>
        <end position="859"/>
    </location>
</feature>
<evidence type="ECO:0000313" key="9">
    <source>
        <dbReference type="EMBL" id="QIW99628.1"/>
    </source>
</evidence>
<reference evidence="9 10" key="1">
    <citation type="journal article" date="2016" name="Sci. Rep.">
        <title>Peltaster fructicola genome reveals evolution from an invasive phytopathogen to an ectophytic parasite.</title>
        <authorList>
            <person name="Xu C."/>
            <person name="Chen H."/>
            <person name="Gleason M.L."/>
            <person name="Xu J.R."/>
            <person name="Liu H."/>
            <person name="Zhang R."/>
            <person name="Sun G."/>
        </authorList>
    </citation>
    <scope>NUCLEOTIDE SEQUENCE [LARGE SCALE GENOMIC DNA]</scope>
    <source>
        <strain evidence="9 10">LNHT1506</strain>
    </source>
</reference>
<comment type="subcellular location">
    <subcellularLocation>
        <location evidence="1">Golgi apparatus</location>
        <location evidence="1">Golgi stack membrane</location>
        <topology evidence="1">Peripheral membrane protein</topology>
        <orientation evidence="1">Cytoplasmic side</orientation>
    </subcellularLocation>
</comment>
<evidence type="ECO:0000256" key="6">
    <source>
        <dbReference type="ARBA" id="ARBA00058727"/>
    </source>
</evidence>
<feature type="compositionally biased region" description="Basic and acidic residues" evidence="8">
    <location>
        <begin position="56"/>
        <end position="71"/>
    </location>
</feature>
<dbReference type="GO" id="GO:0070273">
    <property type="term" value="F:phosphatidylinositol-4-phosphate binding"/>
    <property type="evidence" value="ECO:0007669"/>
    <property type="project" value="InterPro"/>
</dbReference>